<keyword evidence="3" id="KW-1185">Reference proteome</keyword>
<name>A0AAW2GGI3_9HYME</name>
<organism evidence="2 3">
    <name type="scientific">Cardiocondyla obscurior</name>
    <dbReference type="NCBI Taxonomy" id="286306"/>
    <lineage>
        <taxon>Eukaryota</taxon>
        <taxon>Metazoa</taxon>
        <taxon>Ecdysozoa</taxon>
        <taxon>Arthropoda</taxon>
        <taxon>Hexapoda</taxon>
        <taxon>Insecta</taxon>
        <taxon>Pterygota</taxon>
        <taxon>Neoptera</taxon>
        <taxon>Endopterygota</taxon>
        <taxon>Hymenoptera</taxon>
        <taxon>Apocrita</taxon>
        <taxon>Aculeata</taxon>
        <taxon>Formicoidea</taxon>
        <taxon>Formicidae</taxon>
        <taxon>Myrmicinae</taxon>
        <taxon>Cardiocondyla</taxon>
    </lineage>
</organism>
<feature type="compositionally biased region" description="Low complexity" evidence="1">
    <location>
        <begin position="93"/>
        <end position="102"/>
    </location>
</feature>
<proteinExistence type="predicted"/>
<evidence type="ECO:0000313" key="3">
    <source>
        <dbReference type="Proteomes" id="UP001430953"/>
    </source>
</evidence>
<comment type="caution">
    <text evidence="2">The sequence shown here is derived from an EMBL/GenBank/DDBJ whole genome shotgun (WGS) entry which is preliminary data.</text>
</comment>
<reference evidence="2 3" key="1">
    <citation type="submission" date="2023-03" db="EMBL/GenBank/DDBJ databases">
        <title>High recombination rates correlate with genetic variation in Cardiocondyla obscurior ants.</title>
        <authorList>
            <person name="Errbii M."/>
        </authorList>
    </citation>
    <scope>NUCLEOTIDE SEQUENCE [LARGE SCALE GENOMIC DNA]</scope>
    <source>
        <strain evidence="2">Alpha-2009</strain>
        <tissue evidence="2">Whole body</tissue>
    </source>
</reference>
<dbReference type="AlphaFoldDB" id="A0AAW2GGI3"/>
<dbReference type="EMBL" id="JADYXP020000004">
    <property type="protein sequence ID" value="KAL0125557.1"/>
    <property type="molecule type" value="Genomic_DNA"/>
</dbReference>
<gene>
    <name evidence="2" type="ORF">PUN28_004579</name>
</gene>
<sequence length="112" mass="12622">MKTKEERGIRREKKTTMTAMMRGDASWRVNEGVSLVGLYPGFLVRIHTTTRVLVGIRRGQHCWRTLEASRVPIFGSVAYRSVDVISGVATPASLSRSSAARRFTTHPYEKLK</sequence>
<accession>A0AAW2GGI3</accession>
<evidence type="ECO:0000313" key="2">
    <source>
        <dbReference type="EMBL" id="KAL0125557.1"/>
    </source>
</evidence>
<dbReference type="Proteomes" id="UP001430953">
    <property type="component" value="Unassembled WGS sequence"/>
</dbReference>
<evidence type="ECO:0000256" key="1">
    <source>
        <dbReference type="SAM" id="MobiDB-lite"/>
    </source>
</evidence>
<feature type="region of interest" description="Disordered" evidence="1">
    <location>
        <begin position="93"/>
        <end position="112"/>
    </location>
</feature>
<protein>
    <submittedName>
        <fullName evidence="2">Uncharacterized protein</fullName>
    </submittedName>
</protein>